<feature type="region of interest" description="Disordered" evidence="1">
    <location>
        <begin position="64"/>
        <end position="88"/>
    </location>
</feature>
<gene>
    <name evidence="2" type="ORF">FDZ14_27950</name>
</gene>
<feature type="compositionally biased region" description="Basic and acidic residues" evidence="1">
    <location>
        <begin position="78"/>
        <end position="88"/>
    </location>
</feature>
<organism evidence="2 3">
    <name type="scientific">Priestia megaterium</name>
    <name type="common">Bacillus megaterium</name>
    <dbReference type="NCBI Taxonomy" id="1404"/>
    <lineage>
        <taxon>Bacteria</taxon>
        <taxon>Bacillati</taxon>
        <taxon>Bacillota</taxon>
        <taxon>Bacilli</taxon>
        <taxon>Bacillales</taxon>
        <taxon>Bacillaceae</taxon>
        <taxon>Priestia</taxon>
    </lineage>
</organism>
<keyword evidence="2" id="KW-0614">Plasmid</keyword>
<evidence type="ECO:0000256" key="1">
    <source>
        <dbReference type="SAM" id="MobiDB-lite"/>
    </source>
</evidence>
<dbReference type="Proteomes" id="UP000501076">
    <property type="component" value="Plasmid pFDU301A"/>
</dbReference>
<dbReference type="AlphaFoldDB" id="A0A6M6E5S3"/>
<evidence type="ECO:0000313" key="3">
    <source>
        <dbReference type="Proteomes" id="UP000501076"/>
    </source>
</evidence>
<dbReference type="EMBL" id="CP045273">
    <property type="protein sequence ID" value="QJX79938.1"/>
    <property type="molecule type" value="Genomic_DNA"/>
</dbReference>
<dbReference type="RefSeq" id="WP_171777920.1">
    <property type="nucleotide sequence ID" value="NZ_CP045273.1"/>
</dbReference>
<name>A0A6M6E5S3_PRIMG</name>
<geneLocation type="plasmid" evidence="3">
    <name>pfdu301a</name>
</geneLocation>
<sequence length="135" mass="15444">MDEFKKEEIIELFKAIDSARLMSAPGSSEALIGHGIMLGIREALELKKIKIEGITGVWYYEKDNEGKSQRQKSASQLIRKEGKTRETEMVAEGNTIGVRWTLEILGLAEEVSKDREEFVKKYKKHQDEMIKSLLN</sequence>
<reference evidence="2 3" key="1">
    <citation type="submission" date="2019-10" db="EMBL/GenBank/DDBJ databases">
        <title>Complete genome sequences for adaption low water activity.</title>
        <authorList>
            <person name="Zhao L."/>
            <person name="Zhong J."/>
        </authorList>
    </citation>
    <scope>NUCLEOTIDE SEQUENCE [LARGE SCALE GENOMIC DNA]</scope>
    <source>
        <strain evidence="2 3">FDU301</strain>
        <plasmid evidence="3">pfdu301a</plasmid>
    </source>
</reference>
<protein>
    <submittedName>
        <fullName evidence="2">Uncharacterized protein</fullName>
    </submittedName>
</protein>
<proteinExistence type="predicted"/>
<evidence type="ECO:0000313" key="2">
    <source>
        <dbReference type="EMBL" id="QJX79938.1"/>
    </source>
</evidence>
<accession>A0A6M6E5S3</accession>